<dbReference type="PROSITE" id="PS01295">
    <property type="entry name" value="ISPD"/>
    <property type="match status" value="1"/>
</dbReference>
<evidence type="ECO:0000256" key="1">
    <source>
        <dbReference type="ARBA" id="ARBA00022679"/>
    </source>
</evidence>
<dbReference type="EC" id="2.7.7.60" evidence="3"/>
<dbReference type="Pfam" id="PF01128">
    <property type="entry name" value="IspD"/>
    <property type="match status" value="1"/>
</dbReference>
<dbReference type="InterPro" id="IPR034683">
    <property type="entry name" value="IspD/TarI"/>
</dbReference>
<dbReference type="PANTHER" id="PTHR32125:SF8">
    <property type="entry name" value="RIBITOL-5-PHOSPHATE CYTIDYLYLTRANSFERASE"/>
    <property type="match status" value="1"/>
</dbReference>
<dbReference type="EMBL" id="UHDK01000001">
    <property type="protein sequence ID" value="SUM34964.1"/>
    <property type="molecule type" value="Genomic_DNA"/>
</dbReference>
<keyword evidence="1 3" id="KW-0808">Transferase</keyword>
<dbReference type="STRING" id="1293.SH09_14650"/>
<proteinExistence type="predicted"/>
<protein>
    <submittedName>
        <fullName evidence="3">2-C-methyl-D-erythritol 4-phosphate cytidylyltransferase</fullName>
        <ecNumber evidence="3">2.7.7.60</ecNumber>
    </submittedName>
</protein>
<dbReference type="AlphaFoldDB" id="A0A380FP76"/>
<evidence type="ECO:0000256" key="2">
    <source>
        <dbReference type="ARBA" id="ARBA00022695"/>
    </source>
</evidence>
<dbReference type="SUPFAM" id="SSF53448">
    <property type="entry name" value="Nucleotide-diphospho-sugar transferases"/>
    <property type="match status" value="1"/>
</dbReference>
<dbReference type="InterPro" id="IPR050088">
    <property type="entry name" value="IspD/TarI_cytidylyltransf_bact"/>
</dbReference>
<gene>
    <name evidence="3" type="primary">ispD</name>
    <name evidence="3" type="ORF">NCTC12195_04492</name>
</gene>
<dbReference type="PANTHER" id="PTHR32125">
    <property type="entry name" value="2-C-METHYL-D-ERYTHRITOL 4-PHOSPHATE CYTIDYLYLTRANSFERASE, CHLOROPLASTIC"/>
    <property type="match status" value="1"/>
</dbReference>
<dbReference type="GO" id="GO:0008299">
    <property type="term" value="P:isoprenoid biosynthetic process"/>
    <property type="evidence" value="ECO:0007669"/>
    <property type="project" value="InterPro"/>
</dbReference>
<evidence type="ECO:0000313" key="3">
    <source>
        <dbReference type="EMBL" id="SUM34964.1"/>
    </source>
</evidence>
<reference evidence="3 4" key="1">
    <citation type="submission" date="2018-06" db="EMBL/GenBank/DDBJ databases">
        <authorList>
            <consortium name="Pathogen Informatics"/>
            <person name="Doyle S."/>
        </authorList>
    </citation>
    <scope>NUCLEOTIDE SEQUENCE [LARGE SCALE GENOMIC DNA]</scope>
    <source>
        <strain evidence="3 4">NCTC12195</strain>
    </source>
</reference>
<organism evidence="3 4">
    <name type="scientific">Staphylococcus gallinarum</name>
    <dbReference type="NCBI Taxonomy" id="1293"/>
    <lineage>
        <taxon>Bacteria</taxon>
        <taxon>Bacillati</taxon>
        <taxon>Bacillota</taxon>
        <taxon>Bacilli</taxon>
        <taxon>Bacillales</taxon>
        <taxon>Staphylococcaceae</taxon>
        <taxon>Staphylococcus</taxon>
    </lineage>
</organism>
<dbReference type="InterPro" id="IPR029044">
    <property type="entry name" value="Nucleotide-diphossugar_trans"/>
</dbReference>
<sequence length="161" mass="18418">MIYAGILAGGIGSRMGNVPLPKQFLDLDGKPILVHTVEKFLLTNEFDKIYIATPQKWISHTKDTLKKHKIDDDRITIIQGGADRNETIMNIIAAIEAESGVNETDVIVTHDAVRPFLTRRIIKENIDQVIQTWCSRYGYSGNGYHYYFSRWRVDTIYTSKK</sequence>
<dbReference type="GO" id="GO:0050518">
    <property type="term" value="F:2-C-methyl-D-erythritol 4-phosphate cytidylyltransferase activity"/>
    <property type="evidence" value="ECO:0007669"/>
    <property type="project" value="UniProtKB-EC"/>
</dbReference>
<dbReference type="Gene3D" id="3.90.550.10">
    <property type="entry name" value="Spore Coat Polysaccharide Biosynthesis Protein SpsA, Chain A"/>
    <property type="match status" value="1"/>
</dbReference>
<accession>A0A380FP76</accession>
<evidence type="ECO:0000313" key="4">
    <source>
        <dbReference type="Proteomes" id="UP000255277"/>
    </source>
</evidence>
<dbReference type="InterPro" id="IPR018294">
    <property type="entry name" value="ISPD_synthase_CS"/>
</dbReference>
<dbReference type="Proteomes" id="UP000255277">
    <property type="component" value="Unassembled WGS sequence"/>
</dbReference>
<name>A0A380FP76_STAGA</name>
<keyword evidence="2 3" id="KW-0548">Nucleotidyltransferase</keyword>
<dbReference type="NCBIfam" id="NF001183">
    <property type="entry name" value="PRK00155.1-3"/>
    <property type="match status" value="1"/>
</dbReference>